<keyword evidence="3" id="KW-1185">Reference proteome</keyword>
<evidence type="ECO:0000256" key="1">
    <source>
        <dbReference type="SAM" id="Phobius"/>
    </source>
</evidence>
<keyword evidence="1" id="KW-1133">Transmembrane helix</keyword>
<reference evidence="2 3" key="1">
    <citation type="journal article" date="2015" name="Genome Biol. Evol.">
        <title>Phylogenomic analyses indicate that early fungi evolved digesting cell walls of algal ancestors of land plants.</title>
        <authorList>
            <person name="Chang Y."/>
            <person name="Wang S."/>
            <person name="Sekimoto S."/>
            <person name="Aerts A.L."/>
            <person name="Choi C."/>
            <person name="Clum A."/>
            <person name="LaButti K.M."/>
            <person name="Lindquist E.A."/>
            <person name="Yee Ngan C."/>
            <person name="Ohm R.A."/>
            <person name="Salamov A.A."/>
            <person name="Grigoriev I.V."/>
            <person name="Spatafora J.W."/>
            <person name="Berbee M.L."/>
        </authorList>
    </citation>
    <scope>NUCLEOTIDE SEQUENCE [LARGE SCALE GENOMIC DNA]</scope>
    <source>
        <strain evidence="2 3">NRRL 28638</strain>
    </source>
</reference>
<proteinExistence type="predicted"/>
<evidence type="ECO:0000313" key="3">
    <source>
        <dbReference type="Proteomes" id="UP000070444"/>
    </source>
</evidence>
<feature type="transmembrane region" description="Helical" evidence="1">
    <location>
        <begin position="95"/>
        <end position="113"/>
    </location>
</feature>
<keyword evidence="1" id="KW-0472">Membrane</keyword>
<evidence type="ECO:0000313" key="2">
    <source>
        <dbReference type="EMBL" id="KXN64707.1"/>
    </source>
</evidence>
<feature type="transmembrane region" description="Helical" evidence="1">
    <location>
        <begin position="53"/>
        <end position="75"/>
    </location>
</feature>
<name>A0A137NPN9_CONC2</name>
<dbReference type="Proteomes" id="UP000070444">
    <property type="component" value="Unassembled WGS sequence"/>
</dbReference>
<dbReference type="EMBL" id="KQ965254">
    <property type="protein sequence ID" value="KXN64707.1"/>
    <property type="molecule type" value="Genomic_DNA"/>
</dbReference>
<feature type="transmembrane region" description="Helical" evidence="1">
    <location>
        <begin position="20"/>
        <end position="41"/>
    </location>
</feature>
<dbReference type="Gene3D" id="1.20.1070.10">
    <property type="entry name" value="Rhodopsin 7-helix transmembrane proteins"/>
    <property type="match status" value="1"/>
</dbReference>
<organism evidence="2 3">
    <name type="scientific">Conidiobolus coronatus (strain ATCC 28846 / CBS 209.66 / NRRL 28638)</name>
    <name type="common">Delacroixia coronata</name>
    <dbReference type="NCBI Taxonomy" id="796925"/>
    <lineage>
        <taxon>Eukaryota</taxon>
        <taxon>Fungi</taxon>
        <taxon>Fungi incertae sedis</taxon>
        <taxon>Zoopagomycota</taxon>
        <taxon>Entomophthoromycotina</taxon>
        <taxon>Entomophthoromycetes</taxon>
        <taxon>Entomophthorales</taxon>
        <taxon>Ancylistaceae</taxon>
        <taxon>Conidiobolus</taxon>
    </lineage>
</organism>
<sequence length="151" mass="17139">MPDSIDLSDINGEYIASLRIVFFVYSICGLTFTSILLLTLIKKLRKKKHSDIILTLVTVSVDCVASGGLLFRAIFSQYPYNTLKAHYSWCAYDSVINGLMLVISGYSLSILSLQRMLLIVFNFRLSIVDSSDNSSSKQQYDSFYDRSDLYR</sequence>
<dbReference type="AlphaFoldDB" id="A0A137NPN9"/>
<protein>
    <submittedName>
        <fullName evidence="2">Uncharacterized protein</fullName>
    </submittedName>
</protein>
<gene>
    <name evidence="2" type="ORF">CONCODRAFT_14089</name>
</gene>
<accession>A0A137NPN9</accession>
<keyword evidence="1" id="KW-0812">Transmembrane</keyword>